<sequence>MVTKVPPLSTGSNLFGTFSWDHLLLILNHCHPSVFNTVDALTQEFESVLNSGKIGEEGYNIAPIETHDSTQASHLGSAERDFLRFRKADRQSDAVLLHLIQSTEILFYFNCILICQ</sequence>
<reference evidence="1 2" key="1">
    <citation type="journal article" date="2019" name="Sci. Rep.">
        <title>Orb-weaving spider Araneus ventricosus genome elucidates the spidroin gene catalogue.</title>
        <authorList>
            <person name="Kono N."/>
            <person name="Nakamura H."/>
            <person name="Ohtoshi R."/>
            <person name="Moran D.A.P."/>
            <person name="Shinohara A."/>
            <person name="Yoshida Y."/>
            <person name="Fujiwara M."/>
            <person name="Mori M."/>
            <person name="Tomita M."/>
            <person name="Arakawa K."/>
        </authorList>
    </citation>
    <scope>NUCLEOTIDE SEQUENCE [LARGE SCALE GENOMIC DNA]</scope>
</reference>
<organism evidence="1 2">
    <name type="scientific">Araneus ventricosus</name>
    <name type="common">Orbweaver spider</name>
    <name type="synonym">Epeira ventricosa</name>
    <dbReference type="NCBI Taxonomy" id="182803"/>
    <lineage>
        <taxon>Eukaryota</taxon>
        <taxon>Metazoa</taxon>
        <taxon>Ecdysozoa</taxon>
        <taxon>Arthropoda</taxon>
        <taxon>Chelicerata</taxon>
        <taxon>Arachnida</taxon>
        <taxon>Araneae</taxon>
        <taxon>Araneomorphae</taxon>
        <taxon>Entelegynae</taxon>
        <taxon>Araneoidea</taxon>
        <taxon>Araneidae</taxon>
        <taxon>Araneus</taxon>
    </lineage>
</organism>
<evidence type="ECO:0000313" key="1">
    <source>
        <dbReference type="EMBL" id="GBM92439.1"/>
    </source>
</evidence>
<protein>
    <submittedName>
        <fullName evidence="1">Uncharacterized protein</fullName>
    </submittedName>
</protein>
<gene>
    <name evidence="1" type="ORF">AVEN_8968_1</name>
</gene>
<keyword evidence="2" id="KW-1185">Reference proteome</keyword>
<dbReference type="AlphaFoldDB" id="A0A4Y2JSL1"/>
<dbReference type="Proteomes" id="UP000499080">
    <property type="component" value="Unassembled WGS sequence"/>
</dbReference>
<dbReference type="EMBL" id="BGPR01003789">
    <property type="protein sequence ID" value="GBM92439.1"/>
    <property type="molecule type" value="Genomic_DNA"/>
</dbReference>
<name>A0A4Y2JSL1_ARAVE</name>
<evidence type="ECO:0000313" key="2">
    <source>
        <dbReference type="Proteomes" id="UP000499080"/>
    </source>
</evidence>
<comment type="caution">
    <text evidence="1">The sequence shown here is derived from an EMBL/GenBank/DDBJ whole genome shotgun (WGS) entry which is preliminary data.</text>
</comment>
<proteinExistence type="predicted"/>
<accession>A0A4Y2JSL1</accession>